<accession>A0A804MHJ2</accession>
<keyword evidence="3" id="KW-1185">Reference proteome</keyword>
<protein>
    <submittedName>
        <fullName evidence="2">Uncharacterized protein</fullName>
    </submittedName>
</protein>
<sequence length="101" mass="10633">MVAELAAGGTFGQGGKKWGELCWNFWAPSKEADAAALRSSPARRGRRAEGTQGGGGAMGGGEQSCCSAMGERGRWGSYCSAIGKKGEGRHGCWFPWEGECW</sequence>
<proteinExistence type="predicted"/>
<reference evidence="3" key="1">
    <citation type="submission" date="2015-12" db="EMBL/GenBank/DDBJ databases">
        <title>Update maize B73 reference genome by single molecule sequencing technologies.</title>
        <authorList>
            <consortium name="Maize Genome Sequencing Project"/>
            <person name="Ware D."/>
        </authorList>
    </citation>
    <scope>NUCLEOTIDE SEQUENCE [LARGE SCALE GENOMIC DNA]</scope>
    <source>
        <strain evidence="3">cv. B73</strain>
    </source>
</reference>
<dbReference type="Gramene" id="Zm00001eb085890_T001">
    <property type="protein sequence ID" value="Zm00001eb085890_P001"/>
    <property type="gene ID" value="Zm00001eb085890"/>
</dbReference>
<evidence type="ECO:0000313" key="2">
    <source>
        <dbReference type="EnsemblPlants" id="Zm00001eb085890_P001"/>
    </source>
</evidence>
<dbReference type="InParanoid" id="A0A804MHJ2"/>
<dbReference type="AlphaFoldDB" id="A0A804MHJ2"/>
<dbReference type="EnsemblPlants" id="Zm00001eb085890_T001">
    <property type="protein sequence ID" value="Zm00001eb085890_P001"/>
    <property type="gene ID" value="Zm00001eb085890"/>
</dbReference>
<evidence type="ECO:0000313" key="3">
    <source>
        <dbReference type="Proteomes" id="UP000007305"/>
    </source>
</evidence>
<reference evidence="2" key="2">
    <citation type="submission" date="2019-07" db="EMBL/GenBank/DDBJ databases">
        <authorList>
            <person name="Seetharam A."/>
            <person name="Woodhouse M."/>
            <person name="Cannon E."/>
        </authorList>
    </citation>
    <scope>NUCLEOTIDE SEQUENCE [LARGE SCALE GENOMIC DNA]</scope>
    <source>
        <strain evidence="2">cv. B73</strain>
    </source>
</reference>
<organism evidence="2 3">
    <name type="scientific">Zea mays</name>
    <name type="common">Maize</name>
    <dbReference type="NCBI Taxonomy" id="4577"/>
    <lineage>
        <taxon>Eukaryota</taxon>
        <taxon>Viridiplantae</taxon>
        <taxon>Streptophyta</taxon>
        <taxon>Embryophyta</taxon>
        <taxon>Tracheophyta</taxon>
        <taxon>Spermatophyta</taxon>
        <taxon>Magnoliopsida</taxon>
        <taxon>Liliopsida</taxon>
        <taxon>Poales</taxon>
        <taxon>Poaceae</taxon>
        <taxon>PACMAD clade</taxon>
        <taxon>Panicoideae</taxon>
        <taxon>Andropogonodae</taxon>
        <taxon>Andropogoneae</taxon>
        <taxon>Tripsacinae</taxon>
        <taxon>Zea</taxon>
    </lineage>
</organism>
<name>A0A804MHJ2_MAIZE</name>
<evidence type="ECO:0000256" key="1">
    <source>
        <dbReference type="SAM" id="MobiDB-lite"/>
    </source>
</evidence>
<reference evidence="2" key="3">
    <citation type="submission" date="2021-05" db="UniProtKB">
        <authorList>
            <consortium name="EnsemblPlants"/>
        </authorList>
    </citation>
    <scope>IDENTIFICATION</scope>
    <source>
        <strain evidence="2">cv. B73</strain>
    </source>
</reference>
<dbReference type="Proteomes" id="UP000007305">
    <property type="component" value="Chromosome 2"/>
</dbReference>
<feature type="region of interest" description="Disordered" evidence="1">
    <location>
        <begin position="36"/>
        <end position="61"/>
    </location>
</feature>
<feature type="compositionally biased region" description="Gly residues" evidence="1">
    <location>
        <begin position="51"/>
        <end position="61"/>
    </location>
</feature>